<protein>
    <submittedName>
        <fullName evidence="1">Uncharacterized protein</fullName>
    </submittedName>
</protein>
<proteinExistence type="predicted"/>
<dbReference type="STRING" id="37625.SAMN05660420_02179"/>
<evidence type="ECO:0000313" key="1">
    <source>
        <dbReference type="EMBL" id="SEA46812.1"/>
    </source>
</evidence>
<organism evidence="1 2">
    <name type="scientific">Desulfuromusa kysingii</name>
    <dbReference type="NCBI Taxonomy" id="37625"/>
    <lineage>
        <taxon>Bacteria</taxon>
        <taxon>Pseudomonadati</taxon>
        <taxon>Thermodesulfobacteriota</taxon>
        <taxon>Desulfuromonadia</taxon>
        <taxon>Desulfuromonadales</taxon>
        <taxon>Geopsychrobacteraceae</taxon>
        <taxon>Desulfuromusa</taxon>
    </lineage>
</organism>
<dbReference type="AlphaFoldDB" id="A0A1H4BG86"/>
<evidence type="ECO:0000313" key="2">
    <source>
        <dbReference type="Proteomes" id="UP000199409"/>
    </source>
</evidence>
<reference evidence="1 2" key="1">
    <citation type="submission" date="2016-10" db="EMBL/GenBank/DDBJ databases">
        <authorList>
            <person name="de Groot N.N."/>
        </authorList>
    </citation>
    <scope>NUCLEOTIDE SEQUENCE [LARGE SCALE GENOMIC DNA]</scope>
    <source>
        <strain evidence="1 2">DSM 7343</strain>
    </source>
</reference>
<keyword evidence="2" id="KW-1185">Reference proteome</keyword>
<name>A0A1H4BG86_9BACT</name>
<dbReference type="OrthoDB" id="5509154at2"/>
<sequence length="162" mass="18211">MFIQHTKLKSLNVPAEKITHLHVASSSVQLAFSSYPPQLCQAYLLQISGGNKVLIVVAFYLEESQSSIFFVPKFGELPAEEAAAVYEEGYNFVESMGFVLTESDYHLLSEQKKKSYWAALPICKLPKVQPDKLSTVTTKEDEELRKLRLCSLESLGRMFASL</sequence>
<dbReference type="Proteomes" id="UP000199409">
    <property type="component" value="Unassembled WGS sequence"/>
</dbReference>
<accession>A0A1H4BG86</accession>
<gene>
    <name evidence="1" type="ORF">SAMN05660420_02179</name>
</gene>
<dbReference type="RefSeq" id="WP_092348133.1">
    <property type="nucleotide sequence ID" value="NZ_FNQN01000006.1"/>
</dbReference>
<dbReference type="EMBL" id="FNQN01000006">
    <property type="protein sequence ID" value="SEA46812.1"/>
    <property type="molecule type" value="Genomic_DNA"/>
</dbReference>